<dbReference type="RefSeq" id="WP_158082686.1">
    <property type="nucleotide sequence ID" value="NZ_LTAY01000037.1"/>
</dbReference>
<dbReference type="PANTHER" id="PTHR30258">
    <property type="entry name" value="TYPE II SECRETION SYSTEM PROTEIN GSPE-RELATED"/>
    <property type="match status" value="1"/>
</dbReference>
<dbReference type="GO" id="GO:0016887">
    <property type="term" value="F:ATP hydrolysis activity"/>
    <property type="evidence" value="ECO:0007669"/>
    <property type="project" value="TreeGrafter"/>
</dbReference>
<dbReference type="PANTHER" id="PTHR30258:SF1">
    <property type="entry name" value="PROTEIN TRANSPORT PROTEIN HOFB HOMOLOG"/>
    <property type="match status" value="1"/>
</dbReference>
<accession>A0A1V4SVD4</accession>
<name>A0A1V4SVD4_9CLOT</name>
<evidence type="ECO:0000256" key="3">
    <source>
        <dbReference type="ARBA" id="ARBA00022840"/>
    </source>
</evidence>
<evidence type="ECO:0000313" key="6">
    <source>
        <dbReference type="Proteomes" id="UP000191448"/>
    </source>
</evidence>
<gene>
    <name evidence="5" type="primary">gspE</name>
    <name evidence="5" type="ORF">CLTHE_15100</name>
</gene>
<proteinExistence type="inferred from homology"/>
<dbReference type="GO" id="GO:0005524">
    <property type="term" value="F:ATP binding"/>
    <property type="evidence" value="ECO:0007669"/>
    <property type="project" value="UniProtKB-KW"/>
</dbReference>
<comment type="similarity">
    <text evidence="1">Belongs to the GSP E family.</text>
</comment>
<keyword evidence="3" id="KW-0067">ATP-binding</keyword>
<dbReference type="Proteomes" id="UP000191448">
    <property type="component" value="Unassembled WGS sequence"/>
</dbReference>
<evidence type="ECO:0000259" key="4">
    <source>
        <dbReference type="PROSITE" id="PS00662"/>
    </source>
</evidence>
<organism evidence="5 6">
    <name type="scientific">Clostridium thermobutyricum DSM 4928</name>
    <dbReference type="NCBI Taxonomy" id="1121339"/>
    <lineage>
        <taxon>Bacteria</taxon>
        <taxon>Bacillati</taxon>
        <taxon>Bacillota</taxon>
        <taxon>Clostridia</taxon>
        <taxon>Eubacteriales</taxon>
        <taxon>Clostridiaceae</taxon>
        <taxon>Clostridium</taxon>
    </lineage>
</organism>
<reference evidence="5 6" key="1">
    <citation type="submission" date="2016-02" db="EMBL/GenBank/DDBJ databases">
        <title>Genome sequence of Clostridium thermobutyricum DSM 4928.</title>
        <authorList>
            <person name="Poehlein A."/>
            <person name="Daniel R."/>
        </authorList>
    </citation>
    <scope>NUCLEOTIDE SEQUENCE [LARGE SCALE GENOMIC DNA]</scope>
    <source>
        <strain evidence="5 6">DSM 4928</strain>
    </source>
</reference>
<dbReference type="InterPro" id="IPR027417">
    <property type="entry name" value="P-loop_NTPase"/>
</dbReference>
<comment type="caution">
    <text evidence="5">The sequence shown here is derived from an EMBL/GenBank/DDBJ whole genome shotgun (WGS) entry which is preliminary data.</text>
</comment>
<dbReference type="OrthoDB" id="9808272at2"/>
<dbReference type="CDD" id="cd01129">
    <property type="entry name" value="PulE-GspE-like"/>
    <property type="match status" value="1"/>
</dbReference>
<protein>
    <submittedName>
        <fullName evidence="5">Putative type II secretion system protein E</fullName>
    </submittedName>
</protein>
<dbReference type="Gene3D" id="3.40.50.300">
    <property type="entry name" value="P-loop containing nucleotide triphosphate hydrolases"/>
    <property type="match status" value="1"/>
</dbReference>
<dbReference type="AlphaFoldDB" id="A0A1V4SVD4"/>
<dbReference type="Gene3D" id="3.30.450.90">
    <property type="match status" value="1"/>
</dbReference>
<feature type="domain" description="Bacterial type II secretion system protein E" evidence="4">
    <location>
        <begin position="280"/>
        <end position="294"/>
    </location>
</feature>
<sequence>MKNLIDEIDFKYIEKLSLNKCFELDLIPINKEDFVYIICDNSKNNYIDRLNLIYGLPIKILEINEDEFLKLKHMIFLELNENVENIIIEEAINDRASDIHFEPSRGGVNIRFRIDGLLVKRYKISYEIYEKVISRIKNNSNLDITEKRKPQDGKMKFKLNNNEYNLRVSIIKTINGEKLVIRILREGLIKLDFRDLTNIEEQRRDLIRIVRKKEGLVIINGPTGSGKSTSLYSILESSKDDGINITSIEDPVEVSIDGINQIQLNRKVNLDFSNALRSVLRQDPDIVMIGEIRDSETAKMAIRASITGHKVYSTLHSISGREVFFRLKDLGIDEKFLREALVGIISQRLIKKLCDDCKQEETINFNGENLKCFKRVGCTKCSYTGYKGRILLSQIYKLDKTFSIEELQKDRNMLSNNKMKEMAYKHLINGDITYIDYIDFIEEEEDYNDQYKIL</sequence>
<dbReference type="PROSITE" id="PS00662">
    <property type="entry name" value="T2SP_E"/>
    <property type="match status" value="1"/>
</dbReference>
<dbReference type="GO" id="GO:0005886">
    <property type="term" value="C:plasma membrane"/>
    <property type="evidence" value="ECO:0007669"/>
    <property type="project" value="TreeGrafter"/>
</dbReference>
<dbReference type="Pfam" id="PF00437">
    <property type="entry name" value="T2SSE"/>
    <property type="match status" value="1"/>
</dbReference>
<dbReference type="InterPro" id="IPR001482">
    <property type="entry name" value="T2SS/T4SS_dom"/>
</dbReference>
<evidence type="ECO:0000256" key="2">
    <source>
        <dbReference type="ARBA" id="ARBA00022741"/>
    </source>
</evidence>
<evidence type="ECO:0000313" key="5">
    <source>
        <dbReference type="EMBL" id="OPX47939.1"/>
    </source>
</evidence>
<dbReference type="EMBL" id="LTAY01000037">
    <property type="protein sequence ID" value="OPX47939.1"/>
    <property type="molecule type" value="Genomic_DNA"/>
</dbReference>
<keyword evidence="2" id="KW-0547">Nucleotide-binding</keyword>
<dbReference type="SUPFAM" id="SSF52540">
    <property type="entry name" value="P-loop containing nucleoside triphosphate hydrolases"/>
    <property type="match status" value="1"/>
</dbReference>
<evidence type="ECO:0000256" key="1">
    <source>
        <dbReference type="ARBA" id="ARBA00006611"/>
    </source>
</evidence>